<name>A0ACB5UK43_9FIRM</name>
<reference evidence="1" key="1">
    <citation type="submission" date="2023-09" db="EMBL/GenBank/DDBJ databases">
        <title>Vallitalea sediminicola and Vallitalea maricola sp. nov., anaerobic bacteria isolated from marine sediment.</title>
        <authorList>
            <person name="Hirano S."/>
            <person name="Maeda A."/>
            <person name="Terahara T."/>
            <person name="Mori K."/>
            <person name="Hamada M."/>
            <person name="Matsumoto R."/>
            <person name="Kobayashi T."/>
        </authorList>
    </citation>
    <scope>NUCLEOTIDE SEQUENCE</scope>
    <source>
        <strain evidence="1">AN17-2</strain>
    </source>
</reference>
<keyword evidence="2" id="KW-1185">Reference proteome</keyword>
<dbReference type="Proteomes" id="UP001374599">
    <property type="component" value="Unassembled WGS sequence"/>
</dbReference>
<sequence>MEENIKISHEQKRYKYYYIMISIMFLLMILQMVLGVKMGNRSLILVISLSFLLVASVVITLILNKKSINTKSTIYITLIPMIICWSVIFSTSESIVVFSGMFPVLVLLVFLGRYKAIVITGSFNIGVTIFKIVGLLDNDNLSNVDKSVYIYLVLVLLIFSASCYMGAKILHNMMNRNRKMISNLEKSRDEQDQMMNRLIDTSKVIYNHSNELNIIMEDMNIMSKDIEQSVEQIKEGAREGAEYTEKQLESTNNIQELINEASDTSLSISHTSKEIENVIGNGMEIVETLYDNNNVSNENNSRTFDIMQELKEKSDNIVDIIETIKSIEDQTNLLALNAAIEAARVGEAGKGFAVVADEIRHLAEQSSQSVNDITLIISELQEQTNKSLSAYEKLNKISEEQNRLVEGTKNVFDKIKNNMIENTKKIDLLSSKISTIVEENRNIVGSANNLSAITQENYSSSENTVSLTYKYLTLSEKGNKILESLNETSEKIASN</sequence>
<organism evidence="1 2">
    <name type="scientific">Vallitalea maricola</name>
    <dbReference type="NCBI Taxonomy" id="3074433"/>
    <lineage>
        <taxon>Bacteria</taxon>
        <taxon>Bacillati</taxon>
        <taxon>Bacillota</taxon>
        <taxon>Clostridia</taxon>
        <taxon>Lachnospirales</taxon>
        <taxon>Vallitaleaceae</taxon>
        <taxon>Vallitalea</taxon>
    </lineage>
</organism>
<evidence type="ECO:0000313" key="1">
    <source>
        <dbReference type="EMBL" id="GMQ62915.1"/>
    </source>
</evidence>
<comment type="caution">
    <text evidence="1">The sequence shown here is derived from an EMBL/GenBank/DDBJ whole genome shotgun (WGS) entry which is preliminary data.</text>
</comment>
<gene>
    <name evidence="1" type="ORF">AN2V17_21470</name>
</gene>
<dbReference type="EMBL" id="BTPU01000031">
    <property type="protein sequence ID" value="GMQ62915.1"/>
    <property type="molecule type" value="Genomic_DNA"/>
</dbReference>
<protein>
    <submittedName>
        <fullName evidence="1">Uncharacterized protein</fullName>
    </submittedName>
</protein>
<proteinExistence type="predicted"/>
<accession>A0ACB5UK43</accession>
<evidence type="ECO:0000313" key="2">
    <source>
        <dbReference type="Proteomes" id="UP001374599"/>
    </source>
</evidence>